<feature type="domain" description="AB hydrolase-1" evidence="2">
    <location>
        <begin position="13"/>
        <end position="248"/>
    </location>
</feature>
<dbReference type="SUPFAM" id="SSF53474">
    <property type="entry name" value="alpha/beta-Hydrolases"/>
    <property type="match status" value="1"/>
</dbReference>
<gene>
    <name evidence="3" type="ORF">ABT276_27470</name>
</gene>
<dbReference type="InterPro" id="IPR050266">
    <property type="entry name" value="AB_hydrolase_sf"/>
</dbReference>
<evidence type="ECO:0000256" key="1">
    <source>
        <dbReference type="ARBA" id="ARBA00022801"/>
    </source>
</evidence>
<dbReference type="PANTHER" id="PTHR43798">
    <property type="entry name" value="MONOACYLGLYCEROL LIPASE"/>
    <property type="match status" value="1"/>
</dbReference>
<sequence length="271" mass="28026">MTLSYDEAGEGAPVLLLHSSVCDRRMWDAQFQALAAAGHRVVRCDLRGHGATPVSDRPYTDAGDVLGLMDALCIEQAALVGSSFGGRVALLAAAHSPRRVTALALLCAAPLPDQEESAELAAFDAREDTLLEAGDLAAAAALNVATWLGPDADEAARNAVYGMQLHAFEVQTAAEKAVSAEGAPYVLSGNRVAGLPDFSAFESPCLAVSGAHDLPDFRRAAARVAGLLRNARHLELPWAGHLPGMERPAEISALLTGFLAGAGRPAGASAA</sequence>
<dbReference type="PANTHER" id="PTHR43798:SF31">
    <property type="entry name" value="AB HYDROLASE SUPERFAMILY PROTEIN YCLE"/>
    <property type="match status" value="1"/>
</dbReference>
<keyword evidence="4" id="KW-1185">Reference proteome</keyword>
<dbReference type="InterPro" id="IPR000639">
    <property type="entry name" value="Epox_hydrolase-like"/>
</dbReference>
<protein>
    <submittedName>
        <fullName evidence="3">Alpha/beta hydrolase</fullName>
    </submittedName>
</protein>
<evidence type="ECO:0000313" key="3">
    <source>
        <dbReference type="EMBL" id="MER6617037.1"/>
    </source>
</evidence>
<dbReference type="Proteomes" id="UP001445472">
    <property type="component" value="Unassembled WGS sequence"/>
</dbReference>
<dbReference type="Pfam" id="PF00561">
    <property type="entry name" value="Abhydrolase_1"/>
    <property type="match status" value="1"/>
</dbReference>
<reference evidence="3 4" key="1">
    <citation type="submission" date="2024-06" db="EMBL/GenBank/DDBJ databases">
        <title>The Natural Products Discovery Center: Release of the First 8490 Sequenced Strains for Exploring Actinobacteria Biosynthetic Diversity.</title>
        <authorList>
            <person name="Kalkreuter E."/>
            <person name="Kautsar S.A."/>
            <person name="Yang D."/>
            <person name="Bader C.D."/>
            <person name="Teijaro C.N."/>
            <person name="Fluegel L."/>
            <person name="Davis C.M."/>
            <person name="Simpson J.R."/>
            <person name="Lauterbach L."/>
            <person name="Steele A.D."/>
            <person name="Gui C."/>
            <person name="Meng S."/>
            <person name="Li G."/>
            <person name="Viehrig K."/>
            <person name="Ye F."/>
            <person name="Su P."/>
            <person name="Kiefer A.F."/>
            <person name="Nichols A."/>
            <person name="Cepeda A.J."/>
            <person name="Yan W."/>
            <person name="Fan B."/>
            <person name="Jiang Y."/>
            <person name="Adhikari A."/>
            <person name="Zheng C.-J."/>
            <person name="Schuster L."/>
            <person name="Cowan T.M."/>
            <person name="Smanski M.J."/>
            <person name="Chevrette M.G."/>
            <person name="De Carvalho L.P.S."/>
            <person name="Shen B."/>
        </authorList>
    </citation>
    <scope>NUCLEOTIDE SEQUENCE [LARGE SCALE GENOMIC DNA]</scope>
    <source>
        <strain evidence="3 4">NPDC000837</strain>
    </source>
</reference>
<name>A0ABV1V248_9ACTN</name>
<comment type="caution">
    <text evidence="3">The sequence shown here is derived from an EMBL/GenBank/DDBJ whole genome shotgun (WGS) entry which is preliminary data.</text>
</comment>
<proteinExistence type="predicted"/>
<dbReference type="RefSeq" id="WP_351978233.1">
    <property type="nucleotide sequence ID" value="NZ_JBEPBX010000031.1"/>
</dbReference>
<dbReference type="Gene3D" id="3.40.50.1820">
    <property type="entry name" value="alpha/beta hydrolase"/>
    <property type="match status" value="1"/>
</dbReference>
<dbReference type="PRINTS" id="PR00412">
    <property type="entry name" value="EPOXHYDRLASE"/>
</dbReference>
<keyword evidence="1 3" id="KW-0378">Hydrolase</keyword>
<dbReference type="InterPro" id="IPR000073">
    <property type="entry name" value="AB_hydrolase_1"/>
</dbReference>
<dbReference type="InterPro" id="IPR029058">
    <property type="entry name" value="AB_hydrolase_fold"/>
</dbReference>
<dbReference type="EMBL" id="JBEPBX010000031">
    <property type="protein sequence ID" value="MER6617037.1"/>
    <property type="molecule type" value="Genomic_DNA"/>
</dbReference>
<evidence type="ECO:0000259" key="2">
    <source>
        <dbReference type="Pfam" id="PF00561"/>
    </source>
</evidence>
<dbReference type="PRINTS" id="PR00111">
    <property type="entry name" value="ABHYDROLASE"/>
</dbReference>
<dbReference type="GO" id="GO:0016787">
    <property type="term" value="F:hydrolase activity"/>
    <property type="evidence" value="ECO:0007669"/>
    <property type="project" value="UniProtKB-KW"/>
</dbReference>
<accession>A0ABV1V248</accession>
<organism evidence="3 4">
    <name type="scientific">Streptomyces xantholiticus</name>
    <dbReference type="NCBI Taxonomy" id="68285"/>
    <lineage>
        <taxon>Bacteria</taxon>
        <taxon>Bacillati</taxon>
        <taxon>Actinomycetota</taxon>
        <taxon>Actinomycetes</taxon>
        <taxon>Kitasatosporales</taxon>
        <taxon>Streptomycetaceae</taxon>
        <taxon>Streptomyces</taxon>
    </lineage>
</organism>
<evidence type="ECO:0000313" key="4">
    <source>
        <dbReference type="Proteomes" id="UP001445472"/>
    </source>
</evidence>